<dbReference type="HOGENOM" id="CLU_1282811_0_0_6"/>
<dbReference type="RefSeq" id="WP_002211947.1">
    <property type="nucleotide sequence ID" value="NC_008150.1"/>
</dbReference>
<dbReference type="Proteomes" id="UP000001971">
    <property type="component" value="Chromosome"/>
</dbReference>
<dbReference type="Pfam" id="PF16809">
    <property type="entry name" value="NleF_casp_inhib"/>
    <property type="match status" value="1"/>
</dbReference>
<reference evidence="1 2" key="1">
    <citation type="journal article" date="2006" name="J. Bacteriol.">
        <title>Complete genome sequence of Yersinia pestis strains Antiqua and Nepal516: evidence of gene reduction in an emerging pathogen.</title>
        <authorList>
            <person name="Chain P.S."/>
            <person name="Hu P."/>
            <person name="Malfatti S.A."/>
            <person name="Radnedge L."/>
            <person name="Larimer F."/>
            <person name="Vergez L.M."/>
            <person name="Worsham P."/>
            <person name="Chu M.C."/>
            <person name="Andersen G.L."/>
        </authorList>
    </citation>
    <scope>NUCLEOTIDE SEQUENCE [LARGE SCALE GENOMIC DNA]</scope>
    <source>
        <strain evidence="1 2">Antiqua</strain>
    </source>
</reference>
<dbReference type="AlphaFoldDB" id="A0A0E1NUG0"/>
<dbReference type="KEGG" id="ypa:YPA_0788"/>
<protein>
    <submittedName>
        <fullName evidence="1">Uncharacterized protein</fullName>
    </submittedName>
</protein>
<dbReference type="EMBL" id="CP000308">
    <property type="protein sequence ID" value="ABG12756.1"/>
    <property type="molecule type" value="Genomic_DNA"/>
</dbReference>
<gene>
    <name evidence="1" type="ordered locus">YPA_0788</name>
</gene>
<evidence type="ECO:0000313" key="1">
    <source>
        <dbReference type="EMBL" id="ABG12756.1"/>
    </source>
</evidence>
<sequence>MNISGHIATGLDYGWQGIGYLERGVHWLKTGLDAVGKCAGLPELQPAVYLSSLNIKYNKIDQDTQETLKNINDKLHRAFLLTSPEQIEEKQKIIDAVSDDLEKMKRNVLSERGDLYCGEEVKLHGKMRTTLSEHITVERRDNFIKSLVNLYQIVRGVKATITNAPNNTISSLINSNANESYNGLVQVDAVLARDFNAIEKNNRVPNVIVDTHFYEQI</sequence>
<organism evidence="1 2">
    <name type="scientific">Yersinia pestis bv. Antiqua (strain Antiqua)</name>
    <dbReference type="NCBI Taxonomy" id="360102"/>
    <lineage>
        <taxon>Bacteria</taxon>
        <taxon>Pseudomonadati</taxon>
        <taxon>Pseudomonadota</taxon>
        <taxon>Gammaproteobacteria</taxon>
        <taxon>Enterobacterales</taxon>
        <taxon>Yersiniaceae</taxon>
        <taxon>Yersinia</taxon>
    </lineage>
</organism>
<dbReference type="PATRIC" id="fig|360102.15.peg.3834"/>
<proteinExistence type="predicted"/>
<dbReference type="Gene3D" id="1.20.1260.90">
    <property type="match status" value="1"/>
</dbReference>
<evidence type="ECO:0000313" key="2">
    <source>
        <dbReference type="Proteomes" id="UP000001971"/>
    </source>
</evidence>
<name>A0A0E1NUG0_YERPA</name>
<dbReference type="GeneID" id="57977076"/>
<dbReference type="InterPro" id="IPR031829">
    <property type="entry name" value="NleF"/>
</dbReference>
<accession>A0A0E1NUG0</accession>
<dbReference type="InterPro" id="IPR038334">
    <property type="entry name" value="NleF_sf"/>
</dbReference>